<dbReference type="AlphaFoldDB" id="A0A3S0WPC1"/>
<reference evidence="1 2" key="1">
    <citation type="submission" date="2018-12" db="EMBL/GenBank/DDBJ databases">
        <title>three novel Halomonas strain isolated from plants.</title>
        <authorList>
            <person name="Sun C."/>
        </authorList>
    </citation>
    <scope>NUCLEOTIDE SEQUENCE [LARGE SCALE GENOMIC DNA]</scope>
    <source>
        <strain evidence="1 2">JCM 18142</strain>
    </source>
</reference>
<evidence type="ECO:0000313" key="1">
    <source>
        <dbReference type="EMBL" id="RUR34441.1"/>
    </source>
</evidence>
<dbReference type="RefSeq" id="WP_127059886.1">
    <property type="nucleotide sequence ID" value="NZ_RZHF01000004.1"/>
</dbReference>
<evidence type="ECO:0000313" key="2">
    <source>
        <dbReference type="Proteomes" id="UP000287023"/>
    </source>
</evidence>
<comment type="caution">
    <text evidence="1">The sequence shown here is derived from an EMBL/GenBank/DDBJ whole genome shotgun (WGS) entry which is preliminary data.</text>
</comment>
<sequence>MEVVDGESLLDAIGKYCDELEYQVGNKHRIGAFLSLKDVCSYYESKHFLSDLEESGYPKNPVTISSFFGHVKTVCEQSLMFFTCSEISNSVQARPLAALLTQILNEGHYGKKIIIQGKPYTLSGDSLSDSLNCLNDLFVNRYDQTVGSHILDFQVSIFSAFEYWISKISENYGNEMTERYTLSRLRKCSKHLDDYEKASSEEEKNKHLSRLRSVPGNFISFPDKFNFVMNKAGEKNYPRDLRIDKDIVDFIRAARNTVHNGGVHKGNDIELVHKEVTYKLIKNKPMLHENYNDWIGFCASLVDIYESIITVLKNDLDKESLRYLSTEV</sequence>
<protein>
    <submittedName>
        <fullName evidence="1">Uncharacterized protein</fullName>
    </submittedName>
</protein>
<accession>A0A3S0WPC1</accession>
<organism evidence="1 2">
    <name type="scientific">Vreelandella nanhaiensis</name>
    <dbReference type="NCBI Taxonomy" id="1258546"/>
    <lineage>
        <taxon>Bacteria</taxon>
        <taxon>Pseudomonadati</taxon>
        <taxon>Pseudomonadota</taxon>
        <taxon>Gammaproteobacteria</taxon>
        <taxon>Oceanospirillales</taxon>
        <taxon>Halomonadaceae</taxon>
        <taxon>Vreelandella</taxon>
    </lineage>
</organism>
<gene>
    <name evidence="1" type="ORF">ELY38_02280</name>
</gene>
<dbReference type="OrthoDB" id="7054506at2"/>
<dbReference type="EMBL" id="RZHF01000004">
    <property type="protein sequence ID" value="RUR34441.1"/>
    <property type="molecule type" value="Genomic_DNA"/>
</dbReference>
<name>A0A3S0WPC1_9GAMM</name>
<proteinExistence type="predicted"/>
<dbReference type="Proteomes" id="UP000287023">
    <property type="component" value="Unassembled WGS sequence"/>
</dbReference>
<keyword evidence="2" id="KW-1185">Reference proteome</keyword>